<feature type="active site" description="Proton acceptor" evidence="2">
    <location>
        <position position="441"/>
    </location>
</feature>
<dbReference type="PANTHER" id="PTHR11552:SF158">
    <property type="entry name" value="GH23626P-RELATED"/>
    <property type="match status" value="1"/>
</dbReference>
<dbReference type="GO" id="GO:0016614">
    <property type="term" value="F:oxidoreductase activity, acting on CH-OH group of donors"/>
    <property type="evidence" value="ECO:0007669"/>
    <property type="project" value="InterPro"/>
</dbReference>
<dbReference type="Pfam" id="PF05199">
    <property type="entry name" value="GMC_oxred_C"/>
    <property type="match status" value="1"/>
</dbReference>
<feature type="binding site" evidence="3">
    <location>
        <position position="71"/>
    </location>
    <ligand>
        <name>FAD</name>
        <dbReference type="ChEBI" id="CHEBI:57692"/>
    </ligand>
</feature>
<accession>A0AAV8WNG1</accession>
<dbReference type="InterPro" id="IPR007867">
    <property type="entry name" value="GMC_OxRtase_C"/>
</dbReference>
<keyword evidence="4" id="KW-0285">Flavoprotein</keyword>
<feature type="active site" description="Proton donor" evidence="2">
    <location>
        <position position="398"/>
    </location>
</feature>
<feature type="binding site" evidence="3">
    <location>
        <position position="190"/>
    </location>
    <ligand>
        <name>FAD</name>
        <dbReference type="ChEBI" id="CHEBI:57692"/>
    </ligand>
</feature>
<evidence type="ECO:0000259" key="5">
    <source>
        <dbReference type="PROSITE" id="PS00623"/>
    </source>
</evidence>
<dbReference type="InterPro" id="IPR012132">
    <property type="entry name" value="GMC_OxRdtase"/>
</dbReference>
<dbReference type="Gene3D" id="3.50.50.60">
    <property type="entry name" value="FAD/NAD(P)-binding domain"/>
    <property type="match status" value="2"/>
</dbReference>
<dbReference type="SUPFAM" id="SSF54373">
    <property type="entry name" value="FAD-linked reductases, C-terminal domain"/>
    <property type="match status" value="1"/>
</dbReference>
<protein>
    <recommendedName>
        <fullName evidence="5">Glucose-methanol-choline oxidoreductase N-terminal domain-containing protein</fullName>
    </recommendedName>
</protein>
<feature type="domain" description="Glucose-methanol-choline oxidoreductase N-terminal" evidence="5">
    <location>
        <begin position="69"/>
        <end position="92"/>
    </location>
</feature>
<evidence type="ECO:0000256" key="3">
    <source>
        <dbReference type="PIRSR" id="PIRSR000137-2"/>
    </source>
</evidence>
<dbReference type="PROSITE" id="PS00623">
    <property type="entry name" value="GMC_OXRED_1"/>
    <property type="match status" value="1"/>
</dbReference>
<dbReference type="SUPFAM" id="SSF51905">
    <property type="entry name" value="FAD/NAD(P)-binding domain"/>
    <property type="match status" value="1"/>
</dbReference>
<dbReference type="Pfam" id="PF00732">
    <property type="entry name" value="GMC_oxred_N"/>
    <property type="match status" value="1"/>
</dbReference>
<reference evidence="6" key="1">
    <citation type="journal article" date="2023" name="Insect Mol. Biol.">
        <title>Genome sequencing provides insights into the evolution of gene families encoding plant cell wall-degrading enzymes in longhorned beetles.</title>
        <authorList>
            <person name="Shin N.R."/>
            <person name="Okamura Y."/>
            <person name="Kirsch R."/>
            <person name="Pauchet Y."/>
        </authorList>
    </citation>
    <scope>NUCLEOTIDE SEQUENCE</scope>
    <source>
        <strain evidence="6">RBIC_L_NR</strain>
    </source>
</reference>
<proteinExistence type="inferred from homology"/>
<evidence type="ECO:0000256" key="1">
    <source>
        <dbReference type="ARBA" id="ARBA00010790"/>
    </source>
</evidence>
<evidence type="ECO:0000313" key="6">
    <source>
        <dbReference type="EMBL" id="KAJ8927973.1"/>
    </source>
</evidence>
<keyword evidence="7" id="KW-1185">Reference proteome</keyword>
<dbReference type="PANTHER" id="PTHR11552">
    <property type="entry name" value="GLUCOSE-METHANOL-CHOLINE GMC OXIDOREDUCTASE"/>
    <property type="match status" value="1"/>
</dbReference>
<dbReference type="EMBL" id="JANEYF010005500">
    <property type="protein sequence ID" value="KAJ8927973.1"/>
    <property type="molecule type" value="Genomic_DNA"/>
</dbReference>
<evidence type="ECO:0000313" key="7">
    <source>
        <dbReference type="Proteomes" id="UP001162156"/>
    </source>
</evidence>
<comment type="similarity">
    <text evidence="1 4">Belongs to the GMC oxidoreductase family.</text>
</comment>
<comment type="caution">
    <text evidence="6">The sequence shown here is derived from an EMBL/GenBank/DDBJ whole genome shotgun (WGS) entry which is preliminary data.</text>
</comment>
<evidence type="ECO:0000256" key="2">
    <source>
        <dbReference type="PIRSR" id="PIRSR000137-1"/>
    </source>
</evidence>
<dbReference type="InterPro" id="IPR000172">
    <property type="entry name" value="GMC_OxRdtase_N"/>
</dbReference>
<gene>
    <name evidence="6" type="ORF">NQ314_019499</name>
</gene>
<name>A0AAV8WNG1_9CUCU</name>
<keyword evidence="3 4" id="KW-0274">FAD</keyword>
<dbReference type="PIRSF" id="PIRSF000137">
    <property type="entry name" value="Alcohol_oxidase"/>
    <property type="match status" value="1"/>
</dbReference>
<sequence>MLQTNDSVIHDYGEFDFIIVGGGSAGTVLANRLSEIKSWKILLLEAGGAENVFSDIPGMENNQCLYPRGKVLGGSSTINYLMYARGSYSDFDKWASMGNKGWSYEVLPYLKKSEHADFKQSDPGYHGVDGPIHVNYTNPPSIISRAIIEGNEELGLRQLLDYNAGNGGRAFIDPIEGKRSNLNVSLNSFVTKLLIQGKAAHGVTFIKDDKKKELEKLNIQVKNDLPVGKNLVDHSMFMYMPFRTNKTAENRTLRENLKRYIHGELPLTATAGEYVGFINTRDHGKAPPDIEFIFLPQPLNKQSNEKKNPKSRGCVTLKSANPLDFPLIDVKYFSDFKSEDLETMYRGIQFVLKLSKAKPLKEINTTHIGSVAGCENYEKMSKKYWYCAIRHMSTTMYHAIGTTRMGSCPKSSVVNNNLAVHNMRQLRVVDAGVMPEIPSGHTNAAIFMIAEKISEEIKLQYGHIVHLYRNKIQRGYL</sequence>
<dbReference type="AlphaFoldDB" id="A0AAV8WNG1"/>
<comment type="cofactor">
    <cofactor evidence="3">
        <name>FAD</name>
        <dbReference type="ChEBI" id="CHEBI:57692"/>
    </cofactor>
</comment>
<dbReference type="InterPro" id="IPR036188">
    <property type="entry name" value="FAD/NAD-bd_sf"/>
</dbReference>
<dbReference type="Proteomes" id="UP001162156">
    <property type="component" value="Unassembled WGS sequence"/>
</dbReference>
<evidence type="ECO:0000256" key="4">
    <source>
        <dbReference type="RuleBase" id="RU003968"/>
    </source>
</evidence>
<dbReference type="GO" id="GO:0050660">
    <property type="term" value="F:flavin adenine dinucleotide binding"/>
    <property type="evidence" value="ECO:0007669"/>
    <property type="project" value="InterPro"/>
</dbReference>
<organism evidence="6 7">
    <name type="scientific">Rhamnusium bicolor</name>
    <dbReference type="NCBI Taxonomy" id="1586634"/>
    <lineage>
        <taxon>Eukaryota</taxon>
        <taxon>Metazoa</taxon>
        <taxon>Ecdysozoa</taxon>
        <taxon>Arthropoda</taxon>
        <taxon>Hexapoda</taxon>
        <taxon>Insecta</taxon>
        <taxon>Pterygota</taxon>
        <taxon>Neoptera</taxon>
        <taxon>Endopterygota</taxon>
        <taxon>Coleoptera</taxon>
        <taxon>Polyphaga</taxon>
        <taxon>Cucujiformia</taxon>
        <taxon>Chrysomeloidea</taxon>
        <taxon>Cerambycidae</taxon>
        <taxon>Lepturinae</taxon>
        <taxon>Rhagiini</taxon>
        <taxon>Rhamnusium</taxon>
    </lineage>
</organism>